<dbReference type="KEGG" id="ngv:CDO52_14895"/>
<dbReference type="AlphaFoldDB" id="A0A223S6Z6"/>
<dbReference type="PANTHER" id="PTHR34613:SF1">
    <property type="entry name" value="SLL6017 PROTEIN"/>
    <property type="match status" value="1"/>
</dbReference>
<evidence type="ECO:0000313" key="1">
    <source>
        <dbReference type="EMBL" id="ASU83898.1"/>
    </source>
</evidence>
<organism evidence="1 2">
    <name type="scientific">Nocardiopsis gilva YIM 90087</name>
    <dbReference type="NCBI Taxonomy" id="1235441"/>
    <lineage>
        <taxon>Bacteria</taxon>
        <taxon>Bacillati</taxon>
        <taxon>Actinomycetota</taxon>
        <taxon>Actinomycetes</taxon>
        <taxon>Streptosporangiales</taxon>
        <taxon>Nocardiopsidaceae</taxon>
        <taxon>Nocardiopsis</taxon>
    </lineage>
</organism>
<proteinExistence type="predicted"/>
<keyword evidence="2" id="KW-1185">Reference proteome</keyword>
<protein>
    <submittedName>
        <fullName evidence="1">Uncharacterized protein</fullName>
    </submittedName>
</protein>
<sequence length="303" mass="33645">MNAVFTVFGMPPFEHEFPLDLIRHAPDLAVHLYERVSHARLPEYAWARCESGDATTSSPSELRADSVVLLESPATEGEEKPVAVQGIIVEPQNDYDRRKRFSWPTYVANLRCRLECPFVLIVFTPTDALAKWSAQPIDLGGGYMVQRPLTVSLEALQPVTNPEEAAACPEVAVLAAVLHKTDDQEALDALIPALVAIDDNASNLYSDYVLQALPTAARMYLEETMVTGTYEFKTEFIGRPYRQGKTEGEIEGKVDDVLMILEARGLTVSDAVRQQVTSCTDLEQLNTWVRRAVTVTRADDLFA</sequence>
<dbReference type="PANTHER" id="PTHR34613">
    <property type="entry name" value="SLL0800 PROTEIN"/>
    <property type="match status" value="1"/>
</dbReference>
<evidence type="ECO:0000313" key="2">
    <source>
        <dbReference type="Proteomes" id="UP000215005"/>
    </source>
</evidence>
<gene>
    <name evidence="1" type="ORF">CDO52_14895</name>
</gene>
<dbReference type="EMBL" id="CP022753">
    <property type="protein sequence ID" value="ASU83898.1"/>
    <property type="molecule type" value="Genomic_DNA"/>
</dbReference>
<dbReference type="Proteomes" id="UP000215005">
    <property type="component" value="Chromosome"/>
</dbReference>
<reference evidence="1 2" key="1">
    <citation type="submission" date="2017-08" db="EMBL/GenBank/DDBJ databases">
        <title>The complete genome sequence of Nocardiopsis gilva YIM 90087.</title>
        <authorList>
            <person name="Yin M."/>
            <person name="Tang S."/>
        </authorList>
    </citation>
    <scope>NUCLEOTIDE SEQUENCE [LARGE SCALE GENOMIC DNA]</scope>
    <source>
        <strain evidence="1 2">YIM 90087</strain>
    </source>
</reference>
<name>A0A223S6Z6_9ACTN</name>
<accession>A0A223S6Z6</accession>